<dbReference type="EMBL" id="KI675451">
    <property type="protein sequence ID" value="ETL29523.1"/>
    <property type="molecule type" value="Genomic_DNA"/>
</dbReference>
<sequence>EAKRENIFITKLTHSRELPGAERRSVGPSQILNVILDPFGAWFLLNRWFNDHRVP</sequence>
<dbReference type="EMBL" id="KI682149">
    <property type="protein sequence ID" value="ETL82748.1"/>
    <property type="molecule type" value="Genomic_DNA"/>
</dbReference>
<protein>
    <submittedName>
        <fullName evidence="1">Uncharacterized protein</fullName>
    </submittedName>
</protein>
<evidence type="ECO:0000313" key="3">
    <source>
        <dbReference type="EMBL" id="ETL82748.1"/>
    </source>
</evidence>
<proteinExistence type="predicted"/>
<evidence type="ECO:0000313" key="1">
    <source>
        <dbReference type="EMBL" id="ETK76085.1"/>
    </source>
</evidence>
<accession>W2G1D5</accession>
<dbReference type="Proteomes" id="UP000053236">
    <property type="component" value="Unassembled WGS sequence"/>
</dbReference>
<dbReference type="AlphaFoldDB" id="W2G1D5"/>
<dbReference type="EMBL" id="KI688664">
    <property type="protein sequence ID" value="ETK76085.1"/>
    <property type="molecule type" value="Genomic_DNA"/>
</dbReference>
<reference evidence="3" key="1">
    <citation type="submission" date="2013-11" db="EMBL/GenBank/DDBJ databases">
        <title>The Genome Sequence of Phytophthora parasitica CHvinca01.</title>
        <authorList>
            <consortium name="The Broad Institute Genomics Platform"/>
            <person name="Russ C."/>
            <person name="Tyler B."/>
            <person name="Panabieres F."/>
            <person name="Shan W."/>
            <person name="Tripathy S."/>
            <person name="Grunwald N."/>
            <person name="Machado M."/>
            <person name="Johnson C.S."/>
            <person name="Arredondo F."/>
            <person name="Hong C."/>
            <person name="Coffey M."/>
            <person name="Young S.K."/>
            <person name="Zeng Q."/>
            <person name="Gargeya S."/>
            <person name="Fitzgerald M."/>
            <person name="Abouelleil A."/>
            <person name="Alvarado L."/>
            <person name="Chapman S.B."/>
            <person name="Gainer-Dewar J."/>
            <person name="Goldberg J."/>
            <person name="Griggs A."/>
            <person name="Gujja S."/>
            <person name="Hansen M."/>
            <person name="Howarth C."/>
            <person name="Imamovic A."/>
            <person name="Ireland A."/>
            <person name="Larimer J."/>
            <person name="McCowan C."/>
            <person name="Murphy C."/>
            <person name="Pearson M."/>
            <person name="Poon T.W."/>
            <person name="Priest M."/>
            <person name="Roberts A."/>
            <person name="Saif S."/>
            <person name="Shea T."/>
            <person name="Sykes S."/>
            <person name="Wortman J."/>
            <person name="Nusbaum C."/>
            <person name="Birren B."/>
        </authorList>
    </citation>
    <scope>NUCLEOTIDE SEQUENCE [LARGE SCALE GENOMIC DNA]</scope>
    <source>
        <strain evidence="3">CHvinca01</strain>
    </source>
</reference>
<gene>
    <name evidence="1" type="ORF">L915_17415</name>
    <name evidence="2" type="ORF">L916_17307</name>
    <name evidence="3" type="ORF">L917_17137</name>
</gene>
<dbReference type="Proteomes" id="UP000054423">
    <property type="component" value="Unassembled WGS sequence"/>
</dbReference>
<dbReference type="Proteomes" id="UP000053864">
    <property type="component" value="Unassembled WGS sequence"/>
</dbReference>
<name>W2G1D5_PHYNI</name>
<feature type="non-terminal residue" evidence="1">
    <location>
        <position position="1"/>
    </location>
</feature>
<organism evidence="1">
    <name type="scientific">Phytophthora nicotianae</name>
    <name type="common">Potato buckeye rot agent</name>
    <name type="synonym">Phytophthora parasitica</name>
    <dbReference type="NCBI Taxonomy" id="4792"/>
    <lineage>
        <taxon>Eukaryota</taxon>
        <taxon>Sar</taxon>
        <taxon>Stramenopiles</taxon>
        <taxon>Oomycota</taxon>
        <taxon>Peronosporomycetes</taxon>
        <taxon>Peronosporales</taxon>
        <taxon>Peronosporaceae</taxon>
        <taxon>Phytophthora</taxon>
    </lineage>
</organism>
<evidence type="ECO:0000313" key="2">
    <source>
        <dbReference type="EMBL" id="ETL29523.1"/>
    </source>
</evidence>
<reference evidence="1" key="2">
    <citation type="submission" date="2013-11" db="EMBL/GenBank/DDBJ databases">
        <title>The Genome Sequence of Phytophthora parasitica CJ02B3.</title>
        <authorList>
            <consortium name="The Broad Institute Genomics Platform"/>
            <person name="Russ C."/>
            <person name="Tyler B."/>
            <person name="Panabieres F."/>
            <person name="Shan W."/>
            <person name="Tripathy S."/>
            <person name="Grunwald N."/>
            <person name="Machado M."/>
            <person name="Johnson C.S."/>
            <person name="Arredondo F."/>
            <person name="Hong C."/>
            <person name="Coffey M."/>
            <person name="Young S.K."/>
            <person name="Zeng Q."/>
            <person name="Gargeya S."/>
            <person name="Fitzgerald M."/>
            <person name="Abouelleil A."/>
            <person name="Alvarado L."/>
            <person name="Chapman S.B."/>
            <person name="Gainer-Dewar J."/>
            <person name="Goldberg J."/>
            <person name="Griggs A."/>
            <person name="Gujja S."/>
            <person name="Hansen M."/>
            <person name="Howarth C."/>
            <person name="Imamovic A."/>
            <person name="Ireland A."/>
            <person name="Larimer J."/>
            <person name="McCowan C."/>
            <person name="Murphy C."/>
            <person name="Pearson M."/>
            <person name="Poon T.W."/>
            <person name="Priest M."/>
            <person name="Roberts A."/>
            <person name="Saif S."/>
            <person name="Shea T."/>
            <person name="Sykes S."/>
            <person name="Wortman J."/>
            <person name="Nusbaum C."/>
            <person name="Birren B."/>
        </authorList>
    </citation>
    <scope>NUCLEOTIDE SEQUENCE [LARGE SCALE GENOMIC DNA]</scope>
    <source>
        <strain evidence="1">CJ02B3</strain>
    </source>
</reference>
<reference evidence="2" key="3">
    <citation type="submission" date="2013-11" db="EMBL/GenBank/DDBJ databases">
        <title>The Genome Sequence of Phytophthora parasitica CJ05E6.</title>
        <authorList>
            <consortium name="The Broad Institute Genomics Platform"/>
            <person name="Russ C."/>
            <person name="Tyler B."/>
            <person name="Panabieres F."/>
            <person name="Shan W."/>
            <person name="Tripathy S."/>
            <person name="Grunwald N."/>
            <person name="Machado M."/>
            <person name="Johnson C.S."/>
            <person name="Arredondo F."/>
            <person name="Hong C."/>
            <person name="Coffey M."/>
            <person name="Young S.K."/>
            <person name="Zeng Q."/>
            <person name="Gargeya S."/>
            <person name="Fitzgerald M."/>
            <person name="Abouelleil A."/>
            <person name="Alvarado L."/>
            <person name="Chapman S.B."/>
            <person name="Gainer-Dewar J."/>
            <person name="Goldberg J."/>
            <person name="Griggs A."/>
            <person name="Gujja S."/>
            <person name="Hansen M."/>
            <person name="Howarth C."/>
            <person name="Imamovic A."/>
            <person name="Ireland A."/>
            <person name="Larimer J."/>
            <person name="McCowan C."/>
            <person name="Murphy C."/>
            <person name="Pearson M."/>
            <person name="Poon T.W."/>
            <person name="Priest M."/>
            <person name="Roberts A."/>
            <person name="Saif S."/>
            <person name="Shea T."/>
            <person name="Sykes S."/>
            <person name="Wortman J."/>
            <person name="Nusbaum C."/>
            <person name="Birren B."/>
        </authorList>
    </citation>
    <scope>NUCLEOTIDE SEQUENCE [LARGE SCALE GENOMIC DNA]</scope>
    <source>
        <strain evidence="2">CJ05E6</strain>
    </source>
</reference>